<dbReference type="EMBL" id="BNCO01000053">
    <property type="protein sequence ID" value="GIL62845.1"/>
    <property type="molecule type" value="Genomic_DNA"/>
</dbReference>
<comment type="caution">
    <text evidence="2">The sequence shown here is derived from an EMBL/GenBank/DDBJ whole genome shotgun (WGS) entry which is preliminary data.</text>
</comment>
<feature type="domain" description="Reverse transcriptase" evidence="1">
    <location>
        <begin position="71"/>
        <end position="245"/>
    </location>
</feature>
<reference evidence="2" key="1">
    <citation type="journal article" date="2021" name="Proc. Natl. Acad. Sci. U.S.A.">
        <title>Three genomes in the algal genus Volvox reveal the fate of a haploid sex-determining region after a transition to homothallism.</title>
        <authorList>
            <person name="Yamamoto K."/>
            <person name="Hamaji T."/>
            <person name="Kawai-Toyooka H."/>
            <person name="Matsuzaki R."/>
            <person name="Takahashi F."/>
            <person name="Nishimura Y."/>
            <person name="Kawachi M."/>
            <person name="Noguchi H."/>
            <person name="Minakuchi Y."/>
            <person name="Umen J.G."/>
            <person name="Toyoda A."/>
            <person name="Nozaki H."/>
        </authorList>
    </citation>
    <scope>NUCLEOTIDE SEQUENCE</scope>
    <source>
        <strain evidence="2">NIES-3780</strain>
    </source>
</reference>
<sequence>RKQHQTPLPCKAQKKATEHVLLGKIADPFNFQKCIQHLARNKTPGPDGLANELLKSQPDTLTLLIHDLMKIMWVKAQTPGDWTTSVTVLLPKPGDALLLKNKRPIALANTLYKLWTSLITVSIGEVAPELALFSEAQEGFLRYRNTERQIQNLIHAIEDAGLTRQDLYTLYVDFSSAFNTINHDLLLQIMYDLGLPDDLIQVIRDLYSQARTTVRTEHGSTAPIMIQRGTVQGDTLSPALFIIFL</sequence>
<dbReference type="InterPro" id="IPR043502">
    <property type="entry name" value="DNA/RNA_pol_sf"/>
</dbReference>
<dbReference type="InterPro" id="IPR000477">
    <property type="entry name" value="RT_dom"/>
</dbReference>
<protein>
    <recommendedName>
        <fullName evidence="1">Reverse transcriptase domain-containing protein</fullName>
    </recommendedName>
</protein>
<dbReference type="AlphaFoldDB" id="A0A8J4F693"/>
<organism evidence="2 3">
    <name type="scientific">Volvox africanus</name>
    <dbReference type="NCBI Taxonomy" id="51714"/>
    <lineage>
        <taxon>Eukaryota</taxon>
        <taxon>Viridiplantae</taxon>
        <taxon>Chlorophyta</taxon>
        <taxon>core chlorophytes</taxon>
        <taxon>Chlorophyceae</taxon>
        <taxon>CS clade</taxon>
        <taxon>Chlamydomonadales</taxon>
        <taxon>Volvocaceae</taxon>
        <taxon>Volvox</taxon>
    </lineage>
</organism>
<keyword evidence="3" id="KW-1185">Reference proteome</keyword>
<dbReference type="PANTHER" id="PTHR31635:SF196">
    <property type="entry name" value="REVERSE TRANSCRIPTASE DOMAIN-CONTAINING PROTEIN-RELATED"/>
    <property type="match status" value="1"/>
</dbReference>
<dbReference type="Proteomes" id="UP000747399">
    <property type="component" value="Unassembled WGS sequence"/>
</dbReference>
<dbReference type="PANTHER" id="PTHR31635">
    <property type="entry name" value="REVERSE TRANSCRIPTASE DOMAIN-CONTAINING PROTEIN-RELATED"/>
    <property type="match status" value="1"/>
</dbReference>
<evidence type="ECO:0000259" key="1">
    <source>
        <dbReference type="PROSITE" id="PS50878"/>
    </source>
</evidence>
<dbReference type="Pfam" id="PF00078">
    <property type="entry name" value="RVT_1"/>
    <property type="match status" value="1"/>
</dbReference>
<evidence type="ECO:0000313" key="3">
    <source>
        <dbReference type="Proteomes" id="UP000747399"/>
    </source>
</evidence>
<feature type="non-terminal residue" evidence="2">
    <location>
        <position position="245"/>
    </location>
</feature>
<name>A0A8J4F693_9CHLO</name>
<evidence type="ECO:0000313" key="2">
    <source>
        <dbReference type="EMBL" id="GIL62845.1"/>
    </source>
</evidence>
<gene>
    <name evidence="2" type="ORF">Vafri_16906</name>
</gene>
<dbReference type="SUPFAM" id="SSF56672">
    <property type="entry name" value="DNA/RNA polymerases"/>
    <property type="match status" value="1"/>
</dbReference>
<feature type="non-terminal residue" evidence="2">
    <location>
        <position position="1"/>
    </location>
</feature>
<dbReference type="PROSITE" id="PS50878">
    <property type="entry name" value="RT_POL"/>
    <property type="match status" value="1"/>
</dbReference>
<proteinExistence type="predicted"/>
<accession>A0A8J4F693</accession>